<evidence type="ECO:0000256" key="6">
    <source>
        <dbReference type="SAM" id="MobiDB-lite"/>
    </source>
</evidence>
<organism evidence="10 11">
    <name type="scientific">Friedmanniomyces endolithicus</name>
    <dbReference type="NCBI Taxonomy" id="329885"/>
    <lineage>
        <taxon>Eukaryota</taxon>
        <taxon>Fungi</taxon>
        <taxon>Dikarya</taxon>
        <taxon>Ascomycota</taxon>
        <taxon>Pezizomycotina</taxon>
        <taxon>Dothideomycetes</taxon>
        <taxon>Dothideomycetidae</taxon>
        <taxon>Mycosphaerellales</taxon>
        <taxon>Teratosphaeriaceae</taxon>
        <taxon>Friedmanniomyces</taxon>
    </lineage>
</organism>
<dbReference type="GO" id="GO:0005886">
    <property type="term" value="C:plasma membrane"/>
    <property type="evidence" value="ECO:0007669"/>
    <property type="project" value="TreeGrafter"/>
</dbReference>
<feature type="transmembrane region" description="Helical" evidence="7">
    <location>
        <begin position="187"/>
        <end position="206"/>
    </location>
</feature>
<keyword evidence="4 7" id="KW-1133">Transmembrane helix</keyword>
<dbReference type="Proteomes" id="UP001175353">
    <property type="component" value="Unassembled WGS sequence"/>
</dbReference>
<dbReference type="PROSITE" id="PS50850">
    <property type="entry name" value="MFS"/>
    <property type="match status" value="1"/>
</dbReference>
<feature type="region of interest" description="Disordered" evidence="6">
    <location>
        <begin position="126"/>
        <end position="163"/>
    </location>
</feature>
<feature type="transmembrane region" description="Helical" evidence="7">
    <location>
        <begin position="226"/>
        <end position="244"/>
    </location>
</feature>
<evidence type="ECO:0000313" key="10">
    <source>
        <dbReference type="EMBL" id="KAK1011054.1"/>
    </source>
</evidence>
<dbReference type="EMBL" id="JAUJLE010000010">
    <property type="protein sequence ID" value="KAK1011054.1"/>
    <property type="molecule type" value="Genomic_DNA"/>
</dbReference>
<comment type="similarity">
    <text evidence="2">Belongs to the major facilitator superfamily.</text>
</comment>
<dbReference type="InterPro" id="IPR020846">
    <property type="entry name" value="MFS_dom"/>
</dbReference>
<feature type="compositionally biased region" description="Basic and acidic residues" evidence="6">
    <location>
        <begin position="638"/>
        <end position="649"/>
    </location>
</feature>
<feature type="transmembrane region" description="Helical" evidence="7">
    <location>
        <begin position="458"/>
        <end position="477"/>
    </location>
</feature>
<evidence type="ECO:0000259" key="8">
    <source>
        <dbReference type="PROSITE" id="PS50850"/>
    </source>
</evidence>
<dbReference type="Proteomes" id="UP001168146">
    <property type="component" value="Unassembled WGS sequence"/>
</dbReference>
<dbReference type="AlphaFoldDB" id="A0AAN6R113"/>
<evidence type="ECO:0000256" key="5">
    <source>
        <dbReference type="ARBA" id="ARBA00023136"/>
    </source>
</evidence>
<evidence type="ECO:0000256" key="2">
    <source>
        <dbReference type="ARBA" id="ARBA00008335"/>
    </source>
</evidence>
<accession>A0AAN6R113</accession>
<feature type="transmembrane region" description="Helical" evidence="7">
    <location>
        <begin position="498"/>
        <end position="521"/>
    </location>
</feature>
<protein>
    <recommendedName>
        <fullName evidence="8">Major facilitator superfamily (MFS) profile domain-containing protein</fullName>
    </recommendedName>
</protein>
<evidence type="ECO:0000313" key="9">
    <source>
        <dbReference type="EMBL" id="KAK0322014.1"/>
    </source>
</evidence>
<feature type="transmembrane region" description="Helical" evidence="7">
    <location>
        <begin position="281"/>
        <end position="302"/>
    </location>
</feature>
<evidence type="ECO:0000256" key="4">
    <source>
        <dbReference type="ARBA" id="ARBA00022989"/>
    </source>
</evidence>
<feature type="transmembrane region" description="Helical" evidence="7">
    <location>
        <begin position="344"/>
        <end position="372"/>
    </location>
</feature>
<feature type="transmembrane region" description="Helical" evidence="7">
    <location>
        <begin position="256"/>
        <end position="275"/>
    </location>
</feature>
<dbReference type="GO" id="GO:0022857">
    <property type="term" value="F:transmembrane transporter activity"/>
    <property type="evidence" value="ECO:0007669"/>
    <property type="project" value="InterPro"/>
</dbReference>
<reference evidence="10" key="2">
    <citation type="submission" date="2023-06" db="EMBL/GenBank/DDBJ databases">
        <title>Black Yeasts Isolated from many extreme environments.</title>
        <authorList>
            <person name="Coleine C."/>
            <person name="Stajich J.E."/>
            <person name="Selbmann L."/>
        </authorList>
    </citation>
    <scope>NUCLEOTIDE SEQUENCE</scope>
    <source>
        <strain evidence="10">CCFEE 5200</strain>
    </source>
</reference>
<feature type="transmembrane region" description="Helical" evidence="7">
    <location>
        <begin position="592"/>
        <end position="615"/>
    </location>
</feature>
<feature type="region of interest" description="Disordered" evidence="6">
    <location>
        <begin position="638"/>
        <end position="663"/>
    </location>
</feature>
<dbReference type="InterPro" id="IPR011701">
    <property type="entry name" value="MFS"/>
</dbReference>
<proteinExistence type="inferred from homology"/>
<feature type="compositionally biased region" description="Polar residues" evidence="6">
    <location>
        <begin position="147"/>
        <end position="160"/>
    </location>
</feature>
<feature type="transmembrane region" description="Helical" evidence="7">
    <location>
        <begin position="560"/>
        <end position="580"/>
    </location>
</feature>
<evidence type="ECO:0000256" key="7">
    <source>
        <dbReference type="SAM" id="Phobius"/>
    </source>
</evidence>
<evidence type="ECO:0000313" key="11">
    <source>
        <dbReference type="Proteomes" id="UP001175353"/>
    </source>
</evidence>
<keyword evidence="11" id="KW-1185">Reference proteome</keyword>
<dbReference type="PANTHER" id="PTHR23502">
    <property type="entry name" value="MAJOR FACILITATOR SUPERFAMILY"/>
    <property type="match status" value="1"/>
</dbReference>
<evidence type="ECO:0000256" key="3">
    <source>
        <dbReference type="ARBA" id="ARBA00022692"/>
    </source>
</evidence>
<dbReference type="SUPFAM" id="SSF103473">
    <property type="entry name" value="MFS general substrate transporter"/>
    <property type="match status" value="1"/>
</dbReference>
<evidence type="ECO:0000256" key="1">
    <source>
        <dbReference type="ARBA" id="ARBA00004141"/>
    </source>
</evidence>
<dbReference type="Gene3D" id="1.20.1250.20">
    <property type="entry name" value="MFS general substrate transporter like domains"/>
    <property type="match status" value="1"/>
</dbReference>
<feature type="transmembrane region" description="Helical" evidence="7">
    <location>
        <begin position="418"/>
        <end position="438"/>
    </location>
</feature>
<keyword evidence="5 7" id="KW-0472">Membrane</keyword>
<dbReference type="CDD" id="cd17323">
    <property type="entry name" value="MFS_Tpo1_MDR_like"/>
    <property type="match status" value="1"/>
</dbReference>
<sequence length="663" mass="73871">MTARVSQKHGICECQKLPVDAEGHIRQHKWLNNACTASAKAEVRAARRNGYTSSSAVTRIARSIIHMQNLHRRLSIPTQIHHTTYWQDWQPTSGRYFDRRPQCYTVRASLACDSPPMSPHNITEVVTSEETDDGARQSDSDKKDKSGATSATPSICPSEQQRGEKTIVDFADNDPLNPYNWKRSKKLYVVIVSMVMVMNSTIGSSIASGASAETQRYFGVQSESQMVLPVSIYLIGYVIGPLVFAPLSESYGRKPVMLSTFVVFTAFTLGTALAPTFAGLVVMRLLVGIGASTPMSVIGGIYADIYNTRKARGLVITLFMAATTWGPLIGPIVSGYVSVISWRWSYWCLLIISGATWPFFLFMPETYGPIVLKREARRQRKKTGNPNILAPIELEAFDLRNLLVVVLTRPIRMFFTEAIVLTSCLYLSVIYGIFYMFFQAYPIIFGGIYGFSAGEEGLAFLPIGVGAVIASLVYMAWDSYYERSSAKSPQPGWTKKEEYIRLPLACFGGPLFVISLFWLGWTARSDIHWIVPTLSALPFGIGFLLIFMGELNYIVDAYEVFAASAMGAASCSRSLFGVILPFAARPMYSRLGIGWACSVLGFLSLVMALIPFVFIRFGDRIRANSKFCQQLKREKEEKELRERQGRESRVNVQPVSADLEKQV</sequence>
<comment type="caution">
    <text evidence="10">The sequence shown here is derived from an EMBL/GenBank/DDBJ whole genome shotgun (WGS) entry which is preliminary data.</text>
</comment>
<name>A0AAN6R113_9PEZI</name>
<feature type="transmembrane region" description="Helical" evidence="7">
    <location>
        <begin position="527"/>
        <end position="548"/>
    </location>
</feature>
<keyword evidence="3 7" id="KW-0812">Transmembrane</keyword>
<reference evidence="9" key="1">
    <citation type="submission" date="2021-12" db="EMBL/GenBank/DDBJ databases">
        <title>Black yeast isolated from Biological Soil Crust.</title>
        <authorList>
            <person name="Kurbessoian T."/>
        </authorList>
    </citation>
    <scope>NUCLEOTIDE SEQUENCE</scope>
    <source>
        <strain evidence="9">CCFEE 5208</strain>
    </source>
</reference>
<comment type="subcellular location">
    <subcellularLocation>
        <location evidence="1">Membrane</location>
        <topology evidence="1">Multi-pass membrane protein</topology>
    </subcellularLocation>
</comment>
<dbReference type="EMBL" id="JASUXU010000018">
    <property type="protein sequence ID" value="KAK0322014.1"/>
    <property type="molecule type" value="Genomic_DNA"/>
</dbReference>
<dbReference type="Pfam" id="PF07690">
    <property type="entry name" value="MFS_1"/>
    <property type="match status" value="1"/>
</dbReference>
<dbReference type="PANTHER" id="PTHR23502:SF74">
    <property type="entry name" value="MAJOR FACILITATOR SUPERFAMILY (MFS) PROFILE DOMAIN-CONTAINING PROTEIN"/>
    <property type="match status" value="1"/>
</dbReference>
<gene>
    <name evidence="9" type="ORF">LTR82_006988</name>
    <name evidence="10" type="ORF">LTR91_002340</name>
</gene>
<dbReference type="InterPro" id="IPR036259">
    <property type="entry name" value="MFS_trans_sf"/>
</dbReference>
<feature type="transmembrane region" description="Helical" evidence="7">
    <location>
        <begin position="314"/>
        <end position="338"/>
    </location>
</feature>
<feature type="compositionally biased region" description="Basic and acidic residues" evidence="6">
    <location>
        <begin position="133"/>
        <end position="146"/>
    </location>
</feature>
<dbReference type="FunFam" id="1.20.1250.20:FF:000082">
    <property type="entry name" value="MFS multidrug transporter, putative"/>
    <property type="match status" value="1"/>
</dbReference>
<feature type="domain" description="Major facilitator superfamily (MFS) profile" evidence="8">
    <location>
        <begin position="189"/>
        <end position="619"/>
    </location>
</feature>